<dbReference type="InterPro" id="IPR050834">
    <property type="entry name" value="Glycosyltransf_2"/>
</dbReference>
<proteinExistence type="inferred from homology"/>
<keyword evidence="2" id="KW-0328">Glycosyltransferase</keyword>
<comment type="caution">
    <text evidence="5">The sequence shown here is derived from an EMBL/GenBank/DDBJ whole genome shotgun (WGS) entry which is preliminary data.</text>
</comment>
<feature type="domain" description="Glycosyltransferase 2-like" evidence="4">
    <location>
        <begin position="5"/>
        <end position="167"/>
    </location>
</feature>
<name>A0A6I2L822_9BURK</name>
<dbReference type="Gene3D" id="3.90.550.10">
    <property type="entry name" value="Spore Coat Polysaccharide Biosynthesis Protein SpsA, Chain A"/>
    <property type="match status" value="1"/>
</dbReference>
<keyword evidence="3 5" id="KW-0808">Transferase</keyword>
<evidence type="ECO:0000313" key="5">
    <source>
        <dbReference type="EMBL" id="MRW92826.1"/>
    </source>
</evidence>
<dbReference type="Proteomes" id="UP000433309">
    <property type="component" value="Unassembled WGS sequence"/>
</dbReference>
<protein>
    <submittedName>
        <fullName evidence="5">Glycosyltransferase</fullName>
    </submittedName>
</protein>
<accession>A0A6I2L822</accession>
<dbReference type="GO" id="GO:0016757">
    <property type="term" value="F:glycosyltransferase activity"/>
    <property type="evidence" value="ECO:0007669"/>
    <property type="project" value="UniProtKB-KW"/>
</dbReference>
<dbReference type="RefSeq" id="WP_154380616.1">
    <property type="nucleotide sequence ID" value="NZ_WKJK01000013.1"/>
</dbReference>
<keyword evidence="6" id="KW-1185">Reference proteome</keyword>
<reference evidence="5 6" key="1">
    <citation type="submission" date="2019-11" db="EMBL/GenBank/DDBJ databases">
        <title>Novel species isolated from a subtropical stream in China.</title>
        <authorList>
            <person name="Lu H."/>
        </authorList>
    </citation>
    <scope>NUCLEOTIDE SEQUENCE [LARGE SCALE GENOMIC DNA]</scope>
    <source>
        <strain evidence="5 6">FT80W</strain>
    </source>
</reference>
<evidence type="ECO:0000313" key="6">
    <source>
        <dbReference type="Proteomes" id="UP000433309"/>
    </source>
</evidence>
<dbReference type="EMBL" id="WKJK01000013">
    <property type="protein sequence ID" value="MRW92826.1"/>
    <property type="molecule type" value="Genomic_DNA"/>
</dbReference>
<gene>
    <name evidence="5" type="ORF">GJ699_22770</name>
</gene>
<evidence type="ECO:0000256" key="2">
    <source>
        <dbReference type="ARBA" id="ARBA00022676"/>
    </source>
</evidence>
<dbReference type="PANTHER" id="PTHR43685:SF5">
    <property type="entry name" value="GLYCOSYLTRANSFERASE EPSE-RELATED"/>
    <property type="match status" value="1"/>
</dbReference>
<evidence type="ECO:0000259" key="4">
    <source>
        <dbReference type="Pfam" id="PF00535"/>
    </source>
</evidence>
<organism evidence="5 6">
    <name type="scientific">Duganella guangzhouensis</name>
    <dbReference type="NCBI Taxonomy" id="2666084"/>
    <lineage>
        <taxon>Bacteria</taxon>
        <taxon>Pseudomonadati</taxon>
        <taxon>Pseudomonadota</taxon>
        <taxon>Betaproteobacteria</taxon>
        <taxon>Burkholderiales</taxon>
        <taxon>Oxalobacteraceae</taxon>
        <taxon>Telluria group</taxon>
        <taxon>Duganella</taxon>
    </lineage>
</organism>
<dbReference type="SUPFAM" id="SSF53448">
    <property type="entry name" value="Nucleotide-diphospho-sugar transferases"/>
    <property type="match status" value="1"/>
</dbReference>
<comment type="similarity">
    <text evidence="1">Belongs to the glycosyltransferase 2 family.</text>
</comment>
<sequence length="295" mass="32216">MAQVTVLIPAHNAAPTLAQTLDSLTQQHFRDFAVLVVDDASADDTAAIARSYADRLQLDVLTLARNAGVAGALNAGLARIDTPYIARLDADDLAMPQRLAAQVAFLEAQPEIDVCGTALELFDDVPGHGTKLALKPAGDATIKTSLIQGNCMAHPSMLMRRSFFDDVGHYDPRFDYAEDYELWCRGALLGKRYENLAEPLTRYRVHAGQVSQQKRQLQIERDIQIRRRYLTGLLGGAAVGNLPEFLSPMIVFTSRDIGLSVTQQALPLLFKLGNLVPDPAMFHAIVASSIARHLA</sequence>
<dbReference type="AlphaFoldDB" id="A0A6I2L822"/>
<dbReference type="Pfam" id="PF00535">
    <property type="entry name" value="Glycos_transf_2"/>
    <property type="match status" value="1"/>
</dbReference>
<evidence type="ECO:0000256" key="3">
    <source>
        <dbReference type="ARBA" id="ARBA00022679"/>
    </source>
</evidence>
<evidence type="ECO:0000256" key="1">
    <source>
        <dbReference type="ARBA" id="ARBA00006739"/>
    </source>
</evidence>
<dbReference type="PANTHER" id="PTHR43685">
    <property type="entry name" value="GLYCOSYLTRANSFERASE"/>
    <property type="match status" value="1"/>
</dbReference>
<dbReference type="InterPro" id="IPR001173">
    <property type="entry name" value="Glyco_trans_2-like"/>
</dbReference>
<dbReference type="InterPro" id="IPR029044">
    <property type="entry name" value="Nucleotide-diphossugar_trans"/>
</dbReference>